<evidence type="ECO:0000256" key="9">
    <source>
        <dbReference type="SAM" id="SignalP"/>
    </source>
</evidence>
<evidence type="ECO:0000256" key="2">
    <source>
        <dbReference type="ARBA" id="ARBA00007613"/>
    </source>
</evidence>
<gene>
    <name evidence="10" type="ORF">SAMN05660197_0938</name>
</gene>
<keyword evidence="3" id="KW-0813">Transport</keyword>
<reference evidence="11" key="1">
    <citation type="submission" date="2017-04" db="EMBL/GenBank/DDBJ databases">
        <authorList>
            <person name="Varghese N."/>
            <person name="Submissions S."/>
        </authorList>
    </citation>
    <scope>NUCLEOTIDE SEQUENCE [LARGE SCALE GENOMIC DNA]</scope>
    <source>
        <strain evidence="11">DSM 16512</strain>
    </source>
</reference>
<dbReference type="GO" id="GO:0009279">
    <property type="term" value="C:cell outer membrane"/>
    <property type="evidence" value="ECO:0007669"/>
    <property type="project" value="UniProtKB-SubCell"/>
</dbReference>
<dbReference type="GO" id="GO:0015562">
    <property type="term" value="F:efflux transmembrane transporter activity"/>
    <property type="evidence" value="ECO:0007669"/>
    <property type="project" value="InterPro"/>
</dbReference>
<keyword evidence="7" id="KW-0998">Cell outer membrane</keyword>
<name>A0A1W1WSB9_9BACT</name>
<evidence type="ECO:0000256" key="8">
    <source>
        <dbReference type="SAM" id="Coils"/>
    </source>
</evidence>
<keyword evidence="5" id="KW-0812">Transmembrane</keyword>
<keyword evidence="8" id="KW-0175">Coiled coil</keyword>
<comment type="similarity">
    <text evidence="2">Belongs to the outer membrane factor (OMF) (TC 1.B.17) family.</text>
</comment>
<evidence type="ECO:0000313" key="11">
    <source>
        <dbReference type="Proteomes" id="UP000192602"/>
    </source>
</evidence>
<organism evidence="10 11">
    <name type="scientific">Nitratiruptor tergarcus DSM 16512</name>
    <dbReference type="NCBI Taxonomy" id="1069081"/>
    <lineage>
        <taxon>Bacteria</taxon>
        <taxon>Pseudomonadati</taxon>
        <taxon>Campylobacterota</taxon>
        <taxon>Epsilonproteobacteria</taxon>
        <taxon>Nautiliales</taxon>
        <taxon>Nitratiruptoraceae</taxon>
        <taxon>Nitratiruptor</taxon>
    </lineage>
</organism>
<evidence type="ECO:0000256" key="3">
    <source>
        <dbReference type="ARBA" id="ARBA00022448"/>
    </source>
</evidence>
<dbReference type="PANTHER" id="PTHR30026:SF20">
    <property type="entry name" value="OUTER MEMBRANE PROTEIN TOLC"/>
    <property type="match status" value="1"/>
</dbReference>
<proteinExistence type="inferred from homology"/>
<evidence type="ECO:0000313" key="10">
    <source>
        <dbReference type="EMBL" id="SMC09136.1"/>
    </source>
</evidence>
<dbReference type="InterPro" id="IPR051906">
    <property type="entry name" value="TolC-like"/>
</dbReference>
<feature type="coiled-coil region" evidence="8">
    <location>
        <begin position="342"/>
        <end position="369"/>
    </location>
</feature>
<dbReference type="GO" id="GO:0015288">
    <property type="term" value="F:porin activity"/>
    <property type="evidence" value="ECO:0007669"/>
    <property type="project" value="TreeGrafter"/>
</dbReference>
<keyword evidence="4" id="KW-1134">Transmembrane beta strand</keyword>
<dbReference type="Proteomes" id="UP000192602">
    <property type="component" value="Unassembled WGS sequence"/>
</dbReference>
<keyword evidence="11" id="KW-1185">Reference proteome</keyword>
<feature type="chain" id="PRO_5012370820" evidence="9">
    <location>
        <begin position="19"/>
        <end position="431"/>
    </location>
</feature>
<keyword evidence="9" id="KW-0732">Signal</keyword>
<dbReference type="STRING" id="1069081.SAMN05660197_0938"/>
<evidence type="ECO:0000256" key="5">
    <source>
        <dbReference type="ARBA" id="ARBA00022692"/>
    </source>
</evidence>
<dbReference type="GO" id="GO:1990281">
    <property type="term" value="C:efflux pump complex"/>
    <property type="evidence" value="ECO:0007669"/>
    <property type="project" value="TreeGrafter"/>
</dbReference>
<dbReference type="RefSeq" id="WP_084275381.1">
    <property type="nucleotide sequence ID" value="NZ_AP026671.1"/>
</dbReference>
<dbReference type="Gene3D" id="1.20.1600.10">
    <property type="entry name" value="Outer membrane efflux proteins (OEP)"/>
    <property type="match status" value="1"/>
</dbReference>
<evidence type="ECO:0000256" key="7">
    <source>
        <dbReference type="ARBA" id="ARBA00023237"/>
    </source>
</evidence>
<protein>
    <submittedName>
        <fullName evidence="10">Outer membrane protein TolC</fullName>
    </submittedName>
</protein>
<dbReference type="OrthoDB" id="5337872at2"/>
<evidence type="ECO:0000256" key="4">
    <source>
        <dbReference type="ARBA" id="ARBA00022452"/>
    </source>
</evidence>
<evidence type="ECO:0000256" key="6">
    <source>
        <dbReference type="ARBA" id="ARBA00023136"/>
    </source>
</evidence>
<feature type="signal peptide" evidence="9">
    <location>
        <begin position="1"/>
        <end position="18"/>
    </location>
</feature>
<dbReference type="SUPFAM" id="SSF56954">
    <property type="entry name" value="Outer membrane efflux proteins (OEP)"/>
    <property type="match status" value="1"/>
</dbReference>
<sequence length="431" mass="48128">MKKILALLSLLLPLFAQNYTQILQKIDNSLLLQQAQKLTIASKKMAEAAKGKNLPSLDVSLQAIHLQETPTMYLHMPQMPVAGLPMGKKEQWQGELRLTYPLFSGFAITAAIHKAKLEYQKAKLKKDDLKRNLYMQITMLYSSIFALKQKLRALQKAHEAIKLAYKKAKGFYDKGLLAPSELYNLKAKKYAITANITQTKGQISALYNDISHILNTKISTIDGLVSFPEPQKARILQTAMQQREDLKALQKSLSINEEDVILAKSSYYPKIALIAALKKHGDSIALNGDGFTNADQSYAGAVLQWNLFSGLSDTRTVEAAKIKKAATALQIAEYKKKIATNIQNAFIKLTALQQKLKSTQAQVKAQKEYYKLTQGRFDNQLTSADELSRSIADLAAAKARKAAIKAEIFNQKAYIYLLSGLKNFEKVALQR</sequence>
<comment type="subcellular location">
    <subcellularLocation>
        <location evidence="1">Cell outer membrane</location>
    </subcellularLocation>
</comment>
<dbReference type="PANTHER" id="PTHR30026">
    <property type="entry name" value="OUTER MEMBRANE PROTEIN TOLC"/>
    <property type="match status" value="1"/>
</dbReference>
<keyword evidence="6" id="KW-0472">Membrane</keyword>
<accession>A0A1W1WSB9</accession>
<dbReference type="InterPro" id="IPR003423">
    <property type="entry name" value="OMP_efflux"/>
</dbReference>
<dbReference type="EMBL" id="FWWZ01000001">
    <property type="protein sequence ID" value="SMC09136.1"/>
    <property type="molecule type" value="Genomic_DNA"/>
</dbReference>
<dbReference type="AlphaFoldDB" id="A0A1W1WSB9"/>
<dbReference type="Pfam" id="PF02321">
    <property type="entry name" value="OEP"/>
    <property type="match status" value="2"/>
</dbReference>
<evidence type="ECO:0000256" key="1">
    <source>
        <dbReference type="ARBA" id="ARBA00004442"/>
    </source>
</evidence>